<gene>
    <name evidence="2" type="ORF">POZ24_09950</name>
</gene>
<feature type="compositionally biased region" description="Polar residues" evidence="1">
    <location>
        <begin position="1"/>
        <end position="10"/>
    </location>
</feature>
<reference evidence="2" key="1">
    <citation type="submission" date="2022-10" db="EMBL/GenBank/DDBJ databases">
        <title>Human gut microbiome strain richness.</title>
        <authorList>
            <person name="Chen-Liaw A."/>
        </authorList>
    </citation>
    <scope>NUCLEOTIDE SEQUENCE</scope>
    <source>
        <strain evidence="2">1001713st2_A4_1001713B170214_170313</strain>
    </source>
</reference>
<dbReference type="Proteomes" id="UP001213309">
    <property type="component" value="Unassembled WGS sequence"/>
</dbReference>
<proteinExistence type="predicted"/>
<comment type="caution">
    <text evidence="2">The sequence shown here is derived from an EMBL/GenBank/DDBJ whole genome shotgun (WGS) entry which is preliminary data.</text>
</comment>
<accession>A0AAW6GP75</accession>
<feature type="region of interest" description="Disordered" evidence="1">
    <location>
        <begin position="1"/>
        <end position="21"/>
    </location>
</feature>
<evidence type="ECO:0000313" key="2">
    <source>
        <dbReference type="EMBL" id="MDC1880349.1"/>
    </source>
</evidence>
<organism evidence="2 3">
    <name type="scientific">Bacteroides uniformis</name>
    <dbReference type="NCBI Taxonomy" id="820"/>
    <lineage>
        <taxon>Bacteria</taxon>
        <taxon>Pseudomonadati</taxon>
        <taxon>Bacteroidota</taxon>
        <taxon>Bacteroidia</taxon>
        <taxon>Bacteroidales</taxon>
        <taxon>Bacteroidaceae</taxon>
        <taxon>Bacteroides</taxon>
    </lineage>
</organism>
<evidence type="ECO:0000313" key="3">
    <source>
        <dbReference type="Proteomes" id="UP001213309"/>
    </source>
</evidence>
<dbReference type="AlphaFoldDB" id="A0AAW6GP75"/>
<name>A0AAW6GP75_BACUN</name>
<dbReference type="RefSeq" id="WP_172680565.1">
    <property type="nucleotide sequence ID" value="NZ_JADMPP010000014.1"/>
</dbReference>
<evidence type="ECO:0000256" key="1">
    <source>
        <dbReference type="SAM" id="MobiDB-lite"/>
    </source>
</evidence>
<dbReference type="EMBL" id="JAQNSG010000007">
    <property type="protein sequence ID" value="MDC1880349.1"/>
    <property type="molecule type" value="Genomic_DNA"/>
</dbReference>
<sequence>MKMFTDNCSKPLSGASAGQTRHPRDYAFSIPFIATSRYPAATRLHLYLSVSSFLSFPSYSFSGSFLSSPVGFPDAKVDCRA</sequence>
<protein>
    <submittedName>
        <fullName evidence="2">Uncharacterized protein</fullName>
    </submittedName>
</protein>